<evidence type="ECO:0000313" key="1">
    <source>
        <dbReference type="EMBL" id="KJA26483.1"/>
    </source>
</evidence>
<protein>
    <submittedName>
        <fullName evidence="1">Uncharacterized protein</fullName>
    </submittedName>
</protein>
<dbReference type="AlphaFoldDB" id="A0A0D2MR58"/>
<proteinExistence type="predicted"/>
<reference evidence="2" key="1">
    <citation type="submission" date="2014-04" db="EMBL/GenBank/DDBJ databases">
        <title>Evolutionary Origins and Diversification of the Mycorrhizal Mutualists.</title>
        <authorList>
            <consortium name="DOE Joint Genome Institute"/>
            <consortium name="Mycorrhizal Genomics Consortium"/>
            <person name="Kohler A."/>
            <person name="Kuo A."/>
            <person name="Nagy L.G."/>
            <person name="Floudas D."/>
            <person name="Copeland A."/>
            <person name="Barry K.W."/>
            <person name="Cichocki N."/>
            <person name="Veneault-Fourrey C."/>
            <person name="LaButti K."/>
            <person name="Lindquist E.A."/>
            <person name="Lipzen A."/>
            <person name="Lundell T."/>
            <person name="Morin E."/>
            <person name="Murat C."/>
            <person name="Riley R."/>
            <person name="Ohm R."/>
            <person name="Sun H."/>
            <person name="Tunlid A."/>
            <person name="Henrissat B."/>
            <person name="Grigoriev I.V."/>
            <person name="Hibbett D.S."/>
            <person name="Martin F."/>
        </authorList>
    </citation>
    <scope>NUCLEOTIDE SEQUENCE [LARGE SCALE GENOMIC DNA]</scope>
    <source>
        <strain evidence="2">FD-334 SS-4</strain>
    </source>
</reference>
<dbReference type="Proteomes" id="UP000054270">
    <property type="component" value="Unassembled WGS sequence"/>
</dbReference>
<sequence length="197" mass="21871">MKLYISMLQRLSTWPFTRTIYPTWTMQSRTTSVLSSQCSAIGSLHPPSYIYSYRDGPQFRTISSTPPDIIPPAIPPLVARIALSPNAHSPPPGNIYRHRDLPPKSRLRSIASASPAVLQLVIFCAADGAHICVVQRKMVFEEAMMLHHHVLNIRVLQLMTSSGALQSASISLRVFGYRIVDTGKAWTLLPSLYTPST</sequence>
<accession>A0A0D2MR58</accession>
<name>A0A0D2MR58_HYPSF</name>
<organism evidence="1 2">
    <name type="scientific">Hypholoma sublateritium (strain FD-334 SS-4)</name>
    <dbReference type="NCBI Taxonomy" id="945553"/>
    <lineage>
        <taxon>Eukaryota</taxon>
        <taxon>Fungi</taxon>
        <taxon>Dikarya</taxon>
        <taxon>Basidiomycota</taxon>
        <taxon>Agaricomycotina</taxon>
        <taxon>Agaricomycetes</taxon>
        <taxon>Agaricomycetidae</taxon>
        <taxon>Agaricales</taxon>
        <taxon>Agaricineae</taxon>
        <taxon>Strophariaceae</taxon>
        <taxon>Hypholoma</taxon>
    </lineage>
</organism>
<keyword evidence="2" id="KW-1185">Reference proteome</keyword>
<gene>
    <name evidence="1" type="ORF">HYPSUDRAFT_84380</name>
</gene>
<dbReference type="EMBL" id="KN817527">
    <property type="protein sequence ID" value="KJA26483.1"/>
    <property type="molecule type" value="Genomic_DNA"/>
</dbReference>
<evidence type="ECO:0000313" key="2">
    <source>
        <dbReference type="Proteomes" id="UP000054270"/>
    </source>
</evidence>